<keyword evidence="5" id="KW-0411">Iron-sulfur</keyword>
<evidence type="ECO:0000313" key="8">
    <source>
        <dbReference type="EMBL" id="QJY48903.1"/>
    </source>
</evidence>
<evidence type="ECO:0000259" key="7">
    <source>
        <dbReference type="PROSITE" id="PS51085"/>
    </source>
</evidence>
<evidence type="ECO:0000256" key="3">
    <source>
        <dbReference type="ARBA" id="ARBA00023002"/>
    </source>
</evidence>
<dbReference type="Gene3D" id="1.10.150.120">
    <property type="entry name" value="[2Fe-2S]-binding domain"/>
    <property type="match status" value="1"/>
</dbReference>
<comment type="pathway">
    <text evidence="6">Alkaloid degradation; nicotine degradation.</text>
</comment>
<keyword evidence="2" id="KW-0479">Metal-binding</keyword>
<dbReference type="PANTHER" id="PTHR44379:SF8">
    <property type="entry name" value="XANTHINE DEHYDROGENASE IRON-SULFUR-BINDING SUBUNIT XDHC-RELATED"/>
    <property type="match status" value="1"/>
</dbReference>
<dbReference type="Proteomes" id="UP000505377">
    <property type="component" value="Chromosome"/>
</dbReference>
<feature type="domain" description="2Fe-2S ferredoxin-type" evidence="7">
    <location>
        <begin position="3"/>
        <end position="79"/>
    </location>
</feature>
<dbReference type="CDD" id="cd00207">
    <property type="entry name" value="fer2"/>
    <property type="match status" value="1"/>
</dbReference>
<dbReference type="InterPro" id="IPR051452">
    <property type="entry name" value="Diverse_Oxidoreductases"/>
</dbReference>
<keyword evidence="4" id="KW-0408">Iron</keyword>
<sequence>MHQKLTVTVNGTDHELEIDTRITLATLVREHLGLTGTHVGCRTGNCGACTVRLDGATVKSCCVLALEVDGHRVETVESLRDGDDLHPVQQAFADAQALQCGFCTAGMVMSAVALLDGTPDPTEDEVRRGLAGNLCRCTGYTAILDAVAAAARDRRVPQ</sequence>
<keyword evidence="1" id="KW-0001">2Fe-2S</keyword>
<dbReference type="SUPFAM" id="SSF47741">
    <property type="entry name" value="CO dehydrogenase ISP C-domain like"/>
    <property type="match status" value="1"/>
</dbReference>
<evidence type="ECO:0000256" key="5">
    <source>
        <dbReference type="ARBA" id="ARBA00023014"/>
    </source>
</evidence>
<dbReference type="EMBL" id="CP053564">
    <property type="protein sequence ID" value="QJY48903.1"/>
    <property type="molecule type" value="Genomic_DNA"/>
</dbReference>
<dbReference type="PROSITE" id="PS51085">
    <property type="entry name" value="2FE2S_FER_2"/>
    <property type="match status" value="1"/>
</dbReference>
<keyword evidence="9" id="KW-1185">Reference proteome</keyword>
<name>A0A6M6JNU1_9PSEU</name>
<dbReference type="GO" id="GO:0046872">
    <property type="term" value="F:metal ion binding"/>
    <property type="evidence" value="ECO:0007669"/>
    <property type="project" value="UniProtKB-KW"/>
</dbReference>
<dbReference type="InterPro" id="IPR012675">
    <property type="entry name" value="Beta-grasp_dom_sf"/>
</dbReference>
<evidence type="ECO:0000313" key="9">
    <source>
        <dbReference type="Proteomes" id="UP000505377"/>
    </source>
</evidence>
<dbReference type="FunFam" id="3.10.20.30:FF:000020">
    <property type="entry name" value="Xanthine dehydrogenase iron-sulfur subunit"/>
    <property type="match status" value="1"/>
</dbReference>
<dbReference type="KEGG" id="pbro:HOP40_26570"/>
<evidence type="ECO:0000256" key="1">
    <source>
        <dbReference type="ARBA" id="ARBA00022714"/>
    </source>
</evidence>
<evidence type="ECO:0000256" key="2">
    <source>
        <dbReference type="ARBA" id="ARBA00022723"/>
    </source>
</evidence>
<proteinExistence type="predicted"/>
<dbReference type="PANTHER" id="PTHR44379">
    <property type="entry name" value="OXIDOREDUCTASE WITH IRON-SULFUR SUBUNIT"/>
    <property type="match status" value="1"/>
</dbReference>
<dbReference type="PROSITE" id="PS00197">
    <property type="entry name" value="2FE2S_FER_1"/>
    <property type="match status" value="1"/>
</dbReference>
<keyword evidence="3" id="KW-0560">Oxidoreductase</keyword>
<accession>A0A6M6JNU1</accession>
<dbReference type="InterPro" id="IPR006058">
    <property type="entry name" value="2Fe2S_fd_BS"/>
</dbReference>
<dbReference type="AlphaFoldDB" id="A0A6M6JNU1"/>
<dbReference type="Pfam" id="PF00111">
    <property type="entry name" value="Fer2"/>
    <property type="match status" value="1"/>
</dbReference>
<protein>
    <submittedName>
        <fullName evidence="8">(2Fe-2S)-binding protein</fullName>
    </submittedName>
</protein>
<gene>
    <name evidence="8" type="ORF">HOP40_26570</name>
</gene>
<dbReference type="GO" id="GO:0051537">
    <property type="term" value="F:2 iron, 2 sulfur cluster binding"/>
    <property type="evidence" value="ECO:0007669"/>
    <property type="project" value="UniProtKB-KW"/>
</dbReference>
<dbReference type="InterPro" id="IPR036010">
    <property type="entry name" value="2Fe-2S_ferredoxin-like_sf"/>
</dbReference>
<evidence type="ECO:0000256" key="6">
    <source>
        <dbReference type="ARBA" id="ARBA00060707"/>
    </source>
</evidence>
<dbReference type="InterPro" id="IPR002888">
    <property type="entry name" value="2Fe-2S-bd"/>
</dbReference>
<reference evidence="8 9" key="1">
    <citation type="submission" date="2020-05" db="EMBL/GenBank/DDBJ databases">
        <authorList>
            <person name="Mo P."/>
        </authorList>
    </citation>
    <scope>NUCLEOTIDE SEQUENCE [LARGE SCALE GENOMIC DNA]</scope>
    <source>
        <strain evidence="8 9">Gen01</strain>
    </source>
</reference>
<organism evidence="8 9">
    <name type="scientific">Pseudonocardia broussonetiae</name>
    <dbReference type="NCBI Taxonomy" id="2736640"/>
    <lineage>
        <taxon>Bacteria</taxon>
        <taxon>Bacillati</taxon>
        <taxon>Actinomycetota</taxon>
        <taxon>Actinomycetes</taxon>
        <taxon>Pseudonocardiales</taxon>
        <taxon>Pseudonocardiaceae</taxon>
        <taxon>Pseudonocardia</taxon>
    </lineage>
</organism>
<dbReference type="FunFam" id="1.10.150.120:FF:000003">
    <property type="entry name" value="Carbon monoxide dehydrogenase, small subunit"/>
    <property type="match status" value="1"/>
</dbReference>
<dbReference type="InterPro" id="IPR036884">
    <property type="entry name" value="2Fe-2S-bd_dom_sf"/>
</dbReference>
<dbReference type="GO" id="GO:0016491">
    <property type="term" value="F:oxidoreductase activity"/>
    <property type="evidence" value="ECO:0007669"/>
    <property type="project" value="UniProtKB-KW"/>
</dbReference>
<dbReference type="SUPFAM" id="SSF54292">
    <property type="entry name" value="2Fe-2S ferredoxin-like"/>
    <property type="match status" value="1"/>
</dbReference>
<dbReference type="Pfam" id="PF01799">
    <property type="entry name" value="Fer2_2"/>
    <property type="match status" value="1"/>
</dbReference>
<dbReference type="InterPro" id="IPR001041">
    <property type="entry name" value="2Fe-2S_ferredoxin-type"/>
</dbReference>
<evidence type="ECO:0000256" key="4">
    <source>
        <dbReference type="ARBA" id="ARBA00023004"/>
    </source>
</evidence>
<dbReference type="RefSeq" id="WP_172163429.1">
    <property type="nucleotide sequence ID" value="NZ_CP053564.1"/>
</dbReference>
<dbReference type="Gene3D" id="3.10.20.30">
    <property type="match status" value="1"/>
</dbReference>